<evidence type="ECO:0000256" key="1">
    <source>
        <dbReference type="ARBA" id="ARBA00004196"/>
    </source>
</evidence>
<dbReference type="Gene3D" id="2.40.30.170">
    <property type="match status" value="1"/>
</dbReference>
<evidence type="ECO:0000256" key="2">
    <source>
        <dbReference type="ARBA" id="ARBA00023054"/>
    </source>
</evidence>
<dbReference type="EMBL" id="PFLF01000032">
    <property type="protein sequence ID" value="PIY69339.1"/>
    <property type="molecule type" value="Genomic_DNA"/>
</dbReference>
<evidence type="ECO:0000313" key="3">
    <source>
        <dbReference type="EMBL" id="PIY69339.1"/>
    </source>
</evidence>
<dbReference type="PANTHER" id="PTHR32347:SF23">
    <property type="entry name" value="BLL5650 PROTEIN"/>
    <property type="match status" value="1"/>
</dbReference>
<organism evidence="3 4">
    <name type="scientific">Candidatus Roizmanbacteria bacterium CG_4_10_14_0_8_um_filter_39_9</name>
    <dbReference type="NCBI Taxonomy" id="1974829"/>
    <lineage>
        <taxon>Bacteria</taxon>
        <taxon>Candidatus Roizmaniibacteriota</taxon>
    </lineage>
</organism>
<proteinExistence type="predicted"/>
<dbReference type="GO" id="GO:0030313">
    <property type="term" value="C:cell envelope"/>
    <property type="evidence" value="ECO:0007669"/>
    <property type="project" value="UniProtKB-SubCell"/>
</dbReference>
<dbReference type="PANTHER" id="PTHR32347">
    <property type="entry name" value="EFFLUX SYSTEM COMPONENT YKNX-RELATED"/>
    <property type="match status" value="1"/>
</dbReference>
<dbReference type="Proteomes" id="UP000230108">
    <property type="component" value="Unassembled WGS sequence"/>
</dbReference>
<protein>
    <recommendedName>
        <fullName evidence="5">RND efflux pump membrane fusion protein barrel-sandwich domain-containing protein</fullName>
    </recommendedName>
</protein>
<reference evidence="4" key="1">
    <citation type="submission" date="2017-09" db="EMBL/GenBank/DDBJ databases">
        <title>Depth-based differentiation of microbial function through sediment-hosted aquifers and enrichment of novel symbionts in the deep terrestrial subsurface.</title>
        <authorList>
            <person name="Probst A.J."/>
            <person name="Ladd B."/>
            <person name="Jarett J.K."/>
            <person name="Geller-Mcgrath D.E."/>
            <person name="Sieber C.M.K."/>
            <person name="Emerson J.B."/>
            <person name="Anantharaman K."/>
            <person name="Thomas B.C."/>
            <person name="Malmstrom R."/>
            <person name="Stieglmeier M."/>
            <person name="Klingl A."/>
            <person name="Woyke T."/>
            <person name="Ryan C.M."/>
            <person name="Banfield J.F."/>
        </authorList>
    </citation>
    <scope>NUCLEOTIDE SEQUENCE [LARGE SCALE GENOMIC DNA]</scope>
</reference>
<dbReference type="Gene3D" id="6.20.50.140">
    <property type="match status" value="1"/>
</dbReference>
<dbReference type="InterPro" id="IPR050465">
    <property type="entry name" value="UPF0194_transport"/>
</dbReference>
<accession>A0A2M7QDP0</accession>
<name>A0A2M7QDP0_9BACT</name>
<sequence>MEKYSIDGALTQAQKDFLASETKYKEADIAIGAANAQVTATQIAYDDTFLNEPVITVDINEIYLPRISIGQKAKIVFDAFNNQTVTGVVKSIDTIGTVKGGVVTYEIKVSLETIPSGVRANMTALVTIETLRKNAILSVPNSAIIAKNNKYYVKQVVNQKKNVVQISTGVKGLVKTEITKGLAERNVIVANPND</sequence>
<evidence type="ECO:0000313" key="4">
    <source>
        <dbReference type="Proteomes" id="UP000230108"/>
    </source>
</evidence>
<dbReference type="AlphaFoldDB" id="A0A2M7QDP0"/>
<comment type="caution">
    <text evidence="3">The sequence shown here is derived from an EMBL/GenBank/DDBJ whole genome shotgun (WGS) entry which is preliminary data.</text>
</comment>
<keyword evidence="2" id="KW-0175">Coiled coil</keyword>
<gene>
    <name evidence="3" type="ORF">COY90_01150</name>
</gene>
<evidence type="ECO:0008006" key="5">
    <source>
        <dbReference type="Google" id="ProtNLM"/>
    </source>
</evidence>
<comment type="subcellular location">
    <subcellularLocation>
        <location evidence="1">Cell envelope</location>
    </subcellularLocation>
</comment>